<sequence>MISYFHAPLVALCFFILLAMWRFWSCIDRMGFMREVSRRAPSMLHGDLVAGILAFMPFLLALVDWAGITLPRQDGPISPYASVFLSLGCLLGCMFMLRQSGERFAGHWAGTRESALRTVAALRIIDAAELAHALDVAQQHEARHGSGRVIDAETREVRK</sequence>
<dbReference type="EMBL" id="JASVYU010000041">
    <property type="protein sequence ID" value="MDN0288891.1"/>
    <property type="molecule type" value="Genomic_DNA"/>
</dbReference>
<feature type="transmembrane region" description="Helical" evidence="1">
    <location>
        <begin position="6"/>
        <end position="27"/>
    </location>
</feature>
<feature type="transmembrane region" description="Helical" evidence="1">
    <location>
        <begin position="48"/>
        <end position="68"/>
    </location>
</feature>
<dbReference type="AlphaFoldDB" id="A0AAQ0W5G2"/>
<organism evidence="2">
    <name type="scientific">Xanthomonas arboricola pv. pruni</name>
    <dbReference type="NCBI Taxonomy" id="69929"/>
    <lineage>
        <taxon>Bacteria</taxon>
        <taxon>Pseudomonadati</taxon>
        <taxon>Pseudomonadota</taxon>
        <taxon>Gammaproteobacteria</taxon>
        <taxon>Lysobacterales</taxon>
        <taxon>Lysobacteraceae</taxon>
        <taxon>Xanthomonas</taxon>
    </lineage>
</organism>
<evidence type="ECO:0000256" key="1">
    <source>
        <dbReference type="SAM" id="Phobius"/>
    </source>
</evidence>
<keyword evidence="1" id="KW-1133">Transmembrane helix</keyword>
<name>A0AAQ0W5G2_9XANT</name>
<gene>
    <name evidence="2" type="ORF">QSH54_20165</name>
</gene>
<protein>
    <submittedName>
        <fullName evidence="2">Uncharacterized protein</fullName>
    </submittedName>
</protein>
<reference evidence="2" key="1">
    <citation type="submission" date="2023-06" db="EMBL/GenBank/DDBJ databases">
        <title>Genome sequences of Xanthomonas arboricola from Serbia and Montenegro.</title>
        <authorList>
            <person name="Ilicic R."/>
            <person name="Jelusic A."/>
            <person name="Harrison J."/>
            <person name="Greer S."/>
            <person name="Grant M."/>
            <person name="Vicente J."/>
            <person name="Popovic Milovanovic T."/>
            <person name="Studholme D.J."/>
        </authorList>
    </citation>
    <scope>NUCLEOTIDE SEQUENCE</scope>
    <source>
        <strain evidence="2">Xp320</strain>
    </source>
</reference>
<proteinExistence type="predicted"/>
<dbReference type="RefSeq" id="WP_014125917.1">
    <property type="nucleotide sequence ID" value="NZ_CP076627.1"/>
</dbReference>
<evidence type="ECO:0000313" key="2">
    <source>
        <dbReference type="EMBL" id="MDN0288891.1"/>
    </source>
</evidence>
<keyword evidence="1" id="KW-0812">Transmembrane</keyword>
<keyword evidence="1" id="KW-0472">Membrane</keyword>
<accession>A0AAQ0W5G2</accession>
<feature type="transmembrane region" description="Helical" evidence="1">
    <location>
        <begin position="80"/>
        <end position="97"/>
    </location>
</feature>
<comment type="caution">
    <text evidence="2">The sequence shown here is derived from an EMBL/GenBank/DDBJ whole genome shotgun (WGS) entry which is preliminary data.</text>
</comment>